<dbReference type="GO" id="GO:0009279">
    <property type="term" value="C:cell outer membrane"/>
    <property type="evidence" value="ECO:0007669"/>
    <property type="project" value="UniProtKB-SubCell"/>
</dbReference>
<dbReference type="InterPro" id="IPR036942">
    <property type="entry name" value="Beta-barrel_TonB_sf"/>
</dbReference>
<name>A0A7V8NW81_9BACT</name>
<dbReference type="PANTHER" id="PTHR30069">
    <property type="entry name" value="TONB-DEPENDENT OUTER MEMBRANE RECEPTOR"/>
    <property type="match status" value="1"/>
</dbReference>
<evidence type="ECO:0000256" key="6">
    <source>
        <dbReference type="ARBA" id="ARBA00023136"/>
    </source>
</evidence>
<organism evidence="9 10">
    <name type="scientific">Candidatus Acidiferrum panamense</name>
    <dbReference type="NCBI Taxonomy" id="2741543"/>
    <lineage>
        <taxon>Bacteria</taxon>
        <taxon>Pseudomonadati</taxon>
        <taxon>Acidobacteriota</taxon>
        <taxon>Terriglobia</taxon>
        <taxon>Candidatus Acidiferrales</taxon>
        <taxon>Candidatus Acidiferrum</taxon>
    </lineage>
</organism>
<dbReference type="SUPFAM" id="SSF56935">
    <property type="entry name" value="Porins"/>
    <property type="match status" value="1"/>
</dbReference>
<sequence length="374" mass="40765">MNFYSYYGFVPVLMAGVGFNINFPTNFAVGYDRITNFGANDDVTLVRGSHQFSFGGGVSRSLLNASSYAWSQGFFVFAGIFGTPLIDFLTGNVVNLHQASPNPDNVTQNHFGLYASDTWKATRRLTVSYGVRWNPFFPMAFKQGDTYNFSLSDFYNSVRSKVVPGAPPGLLYVGDAGVNGKSAMNNQWGHVEPRLGLAWDPTGSGKTAIRLGAGIAYDFIRMDIHENTSSVAPFRITVVQGFSGPGSLPLDNPYLNYPGGNPYPFNYNPQSPTFPTLPYQGFLPIDPNLKTSAQYSWNLGIQHQLTPSLFLSATYVGTEIAHIWTGVDLNPAIWLPGKPVIASPSSAAQFGQCAALQANCGGRAENFRRLLELT</sequence>
<accession>A0A7V8NW81</accession>
<keyword evidence="9" id="KW-0675">Receptor</keyword>
<keyword evidence="3" id="KW-1134">Transmembrane beta strand</keyword>
<dbReference type="GO" id="GO:0044718">
    <property type="term" value="P:siderophore transmembrane transport"/>
    <property type="evidence" value="ECO:0007669"/>
    <property type="project" value="TreeGrafter"/>
</dbReference>
<dbReference type="PANTHER" id="PTHR30069:SF29">
    <property type="entry name" value="HEMOGLOBIN AND HEMOGLOBIN-HAPTOGLOBIN-BINDING PROTEIN 1-RELATED"/>
    <property type="match status" value="1"/>
</dbReference>
<proteinExistence type="predicted"/>
<dbReference type="AlphaFoldDB" id="A0A7V8NW81"/>
<evidence type="ECO:0000256" key="1">
    <source>
        <dbReference type="ARBA" id="ARBA00004571"/>
    </source>
</evidence>
<dbReference type="Gene3D" id="2.40.170.20">
    <property type="entry name" value="TonB-dependent receptor, beta-barrel domain"/>
    <property type="match status" value="1"/>
</dbReference>
<evidence type="ECO:0000256" key="7">
    <source>
        <dbReference type="ARBA" id="ARBA00023237"/>
    </source>
</evidence>
<dbReference type="GO" id="GO:0015344">
    <property type="term" value="F:siderophore uptake transmembrane transporter activity"/>
    <property type="evidence" value="ECO:0007669"/>
    <property type="project" value="TreeGrafter"/>
</dbReference>
<keyword evidence="2" id="KW-0813">Transport</keyword>
<feature type="domain" description="TonB-dependent transporter Oar-like beta-barrel" evidence="8">
    <location>
        <begin position="18"/>
        <end position="346"/>
    </location>
</feature>
<dbReference type="Pfam" id="PF25183">
    <property type="entry name" value="OMP_b-brl_4"/>
    <property type="match status" value="1"/>
</dbReference>
<dbReference type="InterPro" id="IPR039426">
    <property type="entry name" value="TonB-dep_rcpt-like"/>
</dbReference>
<evidence type="ECO:0000313" key="10">
    <source>
        <dbReference type="Proteomes" id="UP000567293"/>
    </source>
</evidence>
<evidence type="ECO:0000256" key="3">
    <source>
        <dbReference type="ARBA" id="ARBA00022452"/>
    </source>
</evidence>
<dbReference type="EMBL" id="JACDQQ010002584">
    <property type="protein sequence ID" value="MBA0088597.1"/>
    <property type="molecule type" value="Genomic_DNA"/>
</dbReference>
<reference evidence="9" key="1">
    <citation type="submission" date="2020-06" db="EMBL/GenBank/DDBJ databases">
        <title>Legume-microbial interactions unlock mineral nutrients during tropical forest succession.</title>
        <authorList>
            <person name="Epihov D.Z."/>
        </authorList>
    </citation>
    <scope>NUCLEOTIDE SEQUENCE [LARGE SCALE GENOMIC DNA]</scope>
    <source>
        <strain evidence="9">Pan2503</strain>
    </source>
</reference>
<comment type="caution">
    <text evidence="9">The sequence shown here is derived from an EMBL/GenBank/DDBJ whole genome shotgun (WGS) entry which is preliminary data.</text>
</comment>
<protein>
    <submittedName>
        <fullName evidence="9">TonB-dependent receptor</fullName>
    </submittedName>
</protein>
<evidence type="ECO:0000256" key="2">
    <source>
        <dbReference type="ARBA" id="ARBA00022448"/>
    </source>
</evidence>
<keyword evidence="5" id="KW-0732">Signal</keyword>
<dbReference type="Proteomes" id="UP000567293">
    <property type="component" value="Unassembled WGS sequence"/>
</dbReference>
<keyword evidence="4" id="KW-0812">Transmembrane</keyword>
<evidence type="ECO:0000256" key="5">
    <source>
        <dbReference type="ARBA" id="ARBA00022729"/>
    </source>
</evidence>
<keyword evidence="10" id="KW-1185">Reference proteome</keyword>
<comment type="subcellular location">
    <subcellularLocation>
        <location evidence="1">Cell outer membrane</location>
        <topology evidence="1">Multi-pass membrane protein</topology>
    </subcellularLocation>
</comment>
<gene>
    <name evidence="9" type="ORF">HRJ53_26720</name>
</gene>
<dbReference type="InterPro" id="IPR057601">
    <property type="entry name" value="Oar-like_b-barrel"/>
</dbReference>
<evidence type="ECO:0000259" key="8">
    <source>
        <dbReference type="Pfam" id="PF25183"/>
    </source>
</evidence>
<evidence type="ECO:0000313" key="9">
    <source>
        <dbReference type="EMBL" id="MBA0088597.1"/>
    </source>
</evidence>
<keyword evidence="7" id="KW-0998">Cell outer membrane</keyword>
<feature type="non-terminal residue" evidence="9">
    <location>
        <position position="374"/>
    </location>
</feature>
<evidence type="ECO:0000256" key="4">
    <source>
        <dbReference type="ARBA" id="ARBA00022692"/>
    </source>
</evidence>
<keyword evidence="6" id="KW-0472">Membrane</keyword>